<keyword evidence="3" id="KW-0812">Transmembrane</keyword>
<reference evidence="7 8" key="1">
    <citation type="journal article" date="2023" name="Life. Sci Alliance">
        <title>Evolutionary insights into 3D genome organization and epigenetic landscape of Vigna mungo.</title>
        <authorList>
            <person name="Junaid A."/>
            <person name="Singh B."/>
            <person name="Bhatia S."/>
        </authorList>
    </citation>
    <scope>NUCLEOTIDE SEQUENCE [LARGE SCALE GENOMIC DNA]</scope>
    <source>
        <strain evidence="7">Urdbean</strain>
    </source>
</reference>
<evidence type="ECO:0000256" key="5">
    <source>
        <dbReference type="ARBA" id="ARBA00022989"/>
    </source>
</evidence>
<protein>
    <submittedName>
        <fullName evidence="7">Uncharacterized protein</fullName>
    </submittedName>
</protein>
<dbReference type="Gene3D" id="3.80.10.10">
    <property type="entry name" value="Ribonuclease Inhibitor"/>
    <property type="match status" value="1"/>
</dbReference>
<keyword evidence="6" id="KW-0472">Membrane</keyword>
<dbReference type="PANTHER" id="PTHR27008">
    <property type="entry name" value="OS04G0122200 PROTEIN"/>
    <property type="match status" value="1"/>
</dbReference>
<keyword evidence="8" id="KW-1185">Reference proteome</keyword>
<dbReference type="SUPFAM" id="SSF56112">
    <property type="entry name" value="Protein kinase-like (PK-like)"/>
    <property type="match status" value="1"/>
</dbReference>
<dbReference type="InterPro" id="IPR051809">
    <property type="entry name" value="Plant_receptor-like_S/T_kinase"/>
</dbReference>
<accession>A0AAQ3S7W9</accession>
<comment type="subcellular location">
    <subcellularLocation>
        <location evidence="1">Membrane</location>
    </subcellularLocation>
</comment>
<dbReference type="InterPro" id="IPR032675">
    <property type="entry name" value="LRR_dom_sf"/>
</dbReference>
<evidence type="ECO:0000313" key="7">
    <source>
        <dbReference type="EMBL" id="WVZ19036.1"/>
    </source>
</evidence>
<dbReference type="EMBL" id="CP144699">
    <property type="protein sequence ID" value="WVZ19036.1"/>
    <property type="molecule type" value="Genomic_DNA"/>
</dbReference>
<dbReference type="InterPro" id="IPR011009">
    <property type="entry name" value="Kinase-like_dom_sf"/>
</dbReference>
<keyword evidence="5" id="KW-1133">Transmembrane helix</keyword>
<evidence type="ECO:0000313" key="8">
    <source>
        <dbReference type="Proteomes" id="UP001374535"/>
    </source>
</evidence>
<evidence type="ECO:0000256" key="6">
    <source>
        <dbReference type="ARBA" id="ARBA00023136"/>
    </source>
</evidence>
<dbReference type="AlphaFoldDB" id="A0AAQ3S7W9"/>
<evidence type="ECO:0000256" key="1">
    <source>
        <dbReference type="ARBA" id="ARBA00004370"/>
    </source>
</evidence>
<dbReference type="Proteomes" id="UP001374535">
    <property type="component" value="Chromosome 2"/>
</dbReference>
<evidence type="ECO:0000256" key="2">
    <source>
        <dbReference type="ARBA" id="ARBA00022614"/>
    </source>
</evidence>
<sequence length="150" mass="16808">MDLFHPTCSTLSPISNNFIFALNQVSGSIPPSISNAYTLSLLEIGANQFTGQVPALEKLQDLFYHEDYKGQEFKCLIFEYMRNGSLEQGLHPRTRAKQCSLVDDDMVAHVSDFGIARILTTINGTAKPEKENSRNLTADDENYLVSLYKI</sequence>
<keyword evidence="2" id="KW-0433">Leucine-rich repeat</keyword>
<evidence type="ECO:0000256" key="3">
    <source>
        <dbReference type="ARBA" id="ARBA00022692"/>
    </source>
</evidence>
<name>A0AAQ3S7W9_VIGMU</name>
<proteinExistence type="predicted"/>
<dbReference type="GO" id="GO:0016020">
    <property type="term" value="C:membrane"/>
    <property type="evidence" value="ECO:0007669"/>
    <property type="project" value="UniProtKB-SubCell"/>
</dbReference>
<organism evidence="7 8">
    <name type="scientific">Vigna mungo</name>
    <name type="common">Black gram</name>
    <name type="synonym">Phaseolus mungo</name>
    <dbReference type="NCBI Taxonomy" id="3915"/>
    <lineage>
        <taxon>Eukaryota</taxon>
        <taxon>Viridiplantae</taxon>
        <taxon>Streptophyta</taxon>
        <taxon>Embryophyta</taxon>
        <taxon>Tracheophyta</taxon>
        <taxon>Spermatophyta</taxon>
        <taxon>Magnoliopsida</taxon>
        <taxon>eudicotyledons</taxon>
        <taxon>Gunneridae</taxon>
        <taxon>Pentapetalae</taxon>
        <taxon>rosids</taxon>
        <taxon>fabids</taxon>
        <taxon>Fabales</taxon>
        <taxon>Fabaceae</taxon>
        <taxon>Papilionoideae</taxon>
        <taxon>50 kb inversion clade</taxon>
        <taxon>NPAAA clade</taxon>
        <taxon>indigoferoid/millettioid clade</taxon>
        <taxon>Phaseoleae</taxon>
        <taxon>Vigna</taxon>
    </lineage>
</organism>
<gene>
    <name evidence="7" type="ORF">V8G54_006358</name>
</gene>
<dbReference type="PANTHER" id="PTHR27008:SF523">
    <property type="entry name" value="LRR RECEPTOR-LIKE KINASE FAMILY PROTEIN"/>
    <property type="match status" value="1"/>
</dbReference>
<evidence type="ECO:0000256" key="4">
    <source>
        <dbReference type="ARBA" id="ARBA00022737"/>
    </source>
</evidence>
<keyword evidence="4" id="KW-0677">Repeat</keyword>